<protein>
    <submittedName>
        <fullName evidence="1">Uncharacterized protein</fullName>
    </submittedName>
</protein>
<organism evidence="1">
    <name type="scientific">Zea mays</name>
    <name type="common">Maize</name>
    <dbReference type="NCBI Taxonomy" id="4577"/>
    <lineage>
        <taxon>Eukaryota</taxon>
        <taxon>Viridiplantae</taxon>
        <taxon>Streptophyta</taxon>
        <taxon>Embryophyta</taxon>
        <taxon>Tracheophyta</taxon>
        <taxon>Spermatophyta</taxon>
        <taxon>Magnoliopsida</taxon>
        <taxon>Liliopsida</taxon>
        <taxon>Poales</taxon>
        <taxon>Poaceae</taxon>
        <taxon>PACMAD clade</taxon>
        <taxon>Panicoideae</taxon>
        <taxon>Andropogonodae</taxon>
        <taxon>Andropogoneae</taxon>
        <taxon>Tripsacinae</taxon>
        <taxon>Zea</taxon>
    </lineage>
</organism>
<dbReference type="Gene3D" id="3.40.140.10">
    <property type="entry name" value="Cytidine Deaminase, domain 2"/>
    <property type="match status" value="1"/>
</dbReference>
<dbReference type="AlphaFoldDB" id="B4FEH4"/>
<evidence type="ECO:0000313" key="1">
    <source>
        <dbReference type="EMBL" id="ACF80517.1"/>
    </source>
</evidence>
<dbReference type="ExpressionAtlas" id="B4FEH4">
    <property type="expression patterns" value="baseline and differential"/>
</dbReference>
<dbReference type="PANTHER" id="PTHR12947:SF11">
    <property type="entry name" value="OS01G0338200 PROTEIN"/>
    <property type="match status" value="1"/>
</dbReference>
<proteinExistence type="evidence at transcript level"/>
<reference evidence="1" key="1">
    <citation type="journal article" date="2009" name="PLoS Genet.">
        <title>Sequencing, mapping, and analysis of 27,455 maize full-length cDNAs.</title>
        <authorList>
            <person name="Soderlund C."/>
            <person name="Descour A."/>
            <person name="Kudrna D."/>
            <person name="Bomhoff M."/>
            <person name="Boyd L."/>
            <person name="Currie J."/>
            <person name="Angelova A."/>
            <person name="Collura K."/>
            <person name="Wissotski M."/>
            <person name="Ashley E."/>
            <person name="Morrow D."/>
            <person name="Fernandes J."/>
            <person name="Walbot V."/>
            <person name="Yu Y."/>
        </authorList>
    </citation>
    <scope>NUCLEOTIDE SEQUENCE</scope>
    <source>
        <strain evidence="1">B73</strain>
    </source>
</reference>
<dbReference type="PANTHER" id="PTHR12947">
    <property type="entry name" value="AMSH-LIKE PROTEASE"/>
    <property type="match status" value="1"/>
</dbReference>
<dbReference type="EMBL" id="BT035512">
    <property type="protein sequence ID" value="ACF80517.1"/>
    <property type="molecule type" value="mRNA"/>
</dbReference>
<name>B4FEH4_MAIZE</name>
<sequence length="47" mass="5531">MGVIHDCQERGFHPHKAPLDGSPIYKQCSHVYMDTDIKFDMIDLRER</sequence>
<accession>B4FEH4</accession>